<dbReference type="InterPro" id="IPR036196">
    <property type="entry name" value="Ptyr_pPase_sf"/>
</dbReference>
<organism evidence="1 2">
    <name type="scientific">Lacibacter cauensis</name>
    <dbReference type="NCBI Taxonomy" id="510947"/>
    <lineage>
        <taxon>Bacteria</taxon>
        <taxon>Pseudomonadati</taxon>
        <taxon>Bacteroidota</taxon>
        <taxon>Chitinophagia</taxon>
        <taxon>Chitinophagales</taxon>
        <taxon>Chitinophagaceae</taxon>
        <taxon>Lacibacter</taxon>
    </lineage>
</organism>
<dbReference type="PANTHER" id="PTHR43428">
    <property type="entry name" value="ARSENATE REDUCTASE"/>
    <property type="match status" value="1"/>
</dbReference>
<dbReference type="AlphaFoldDB" id="A0A562SR56"/>
<dbReference type="OrthoDB" id="9793058at2"/>
<gene>
    <name evidence="1" type="ORF">IQ13_1859</name>
</gene>
<dbReference type="SUPFAM" id="SSF52788">
    <property type="entry name" value="Phosphotyrosine protein phosphatases I"/>
    <property type="match status" value="1"/>
</dbReference>
<comment type="caution">
    <text evidence="1">The sequence shown here is derived from an EMBL/GenBank/DDBJ whole genome shotgun (WGS) entry which is preliminary data.</text>
</comment>
<dbReference type="PANTHER" id="PTHR43428:SF1">
    <property type="entry name" value="ARSENATE REDUCTASE"/>
    <property type="match status" value="1"/>
</dbReference>
<reference evidence="1 2" key="1">
    <citation type="journal article" date="2015" name="Stand. Genomic Sci.">
        <title>Genomic Encyclopedia of Bacterial and Archaeal Type Strains, Phase III: the genomes of soil and plant-associated and newly described type strains.</title>
        <authorList>
            <person name="Whitman W.B."/>
            <person name="Woyke T."/>
            <person name="Klenk H.P."/>
            <person name="Zhou Y."/>
            <person name="Lilburn T.G."/>
            <person name="Beck B.J."/>
            <person name="De Vos P."/>
            <person name="Vandamme P."/>
            <person name="Eisen J.A."/>
            <person name="Garrity G."/>
            <person name="Hugenholtz P."/>
            <person name="Kyrpides N.C."/>
        </authorList>
    </citation>
    <scope>NUCLEOTIDE SEQUENCE [LARGE SCALE GENOMIC DNA]</scope>
    <source>
        <strain evidence="1 2">CGMCC 1.7271</strain>
    </source>
</reference>
<dbReference type="RefSeq" id="WP_144886034.1">
    <property type="nucleotide sequence ID" value="NZ_VLLE01000003.1"/>
</dbReference>
<accession>A0A562SR56</accession>
<keyword evidence="2" id="KW-1185">Reference proteome</keyword>
<protein>
    <submittedName>
        <fullName evidence="1">Protein-tyrosine phosphatase/arsenate reductase</fullName>
    </submittedName>
</protein>
<name>A0A562SR56_9BACT</name>
<evidence type="ECO:0000313" key="1">
    <source>
        <dbReference type="EMBL" id="TWI83745.1"/>
    </source>
</evidence>
<evidence type="ECO:0000313" key="2">
    <source>
        <dbReference type="Proteomes" id="UP000316167"/>
    </source>
</evidence>
<dbReference type="Proteomes" id="UP000316167">
    <property type="component" value="Unassembled WGS sequence"/>
</dbReference>
<sequence>MFQPIKERCAALANNFKEIPAARKQLLEKIADYIKVKQSANETINLIYVCTHNSRRSHLGQVWAAVAAAYYGVNNVHTFSGGTEATAFNPNAINALTAAGFTIQKTDESNNPVYNVFFTEDKFSTCFSKLYNHEANPTQNFAAVMTCSDADENCPFIPGCDLRIGTTYNDPKAFDNTILQNEKYTERSNQIAMECLYVFSKVVE</sequence>
<dbReference type="Gene3D" id="3.40.50.2300">
    <property type="match status" value="1"/>
</dbReference>
<proteinExistence type="predicted"/>
<dbReference type="EMBL" id="VLLE01000003">
    <property type="protein sequence ID" value="TWI83745.1"/>
    <property type="molecule type" value="Genomic_DNA"/>
</dbReference>